<protein>
    <recommendedName>
        <fullName evidence="4">Protein kinase domain-containing protein</fullName>
    </recommendedName>
</protein>
<evidence type="ECO:0000256" key="1">
    <source>
        <dbReference type="ARBA" id="ARBA00022741"/>
    </source>
</evidence>
<dbReference type="GO" id="GO:0005524">
    <property type="term" value="F:ATP binding"/>
    <property type="evidence" value="ECO:0007669"/>
    <property type="project" value="UniProtKB-KW"/>
</dbReference>
<dbReference type="OrthoDB" id="1741172at2759"/>
<dbReference type="PANTHER" id="PTHR27001">
    <property type="entry name" value="OS01G0253100 PROTEIN"/>
    <property type="match status" value="1"/>
</dbReference>
<dbReference type="SMART" id="SM00220">
    <property type="entry name" value="S_TKc"/>
    <property type="match status" value="1"/>
</dbReference>
<feature type="region of interest" description="Disordered" evidence="3">
    <location>
        <begin position="487"/>
        <end position="518"/>
    </location>
</feature>
<dbReference type="InterPro" id="IPR011009">
    <property type="entry name" value="Kinase-like_dom_sf"/>
</dbReference>
<evidence type="ECO:0000256" key="3">
    <source>
        <dbReference type="SAM" id="MobiDB-lite"/>
    </source>
</evidence>
<comment type="caution">
    <text evidence="5">The sequence shown here is derived from an EMBL/GenBank/DDBJ whole genome shotgun (WGS) entry which is preliminary data.</text>
</comment>
<evidence type="ECO:0000256" key="2">
    <source>
        <dbReference type="ARBA" id="ARBA00022840"/>
    </source>
</evidence>
<feature type="compositionally biased region" description="Basic residues" evidence="3">
    <location>
        <begin position="498"/>
        <end position="508"/>
    </location>
</feature>
<keyword evidence="6" id="KW-1185">Reference proteome</keyword>
<proteinExistence type="predicted"/>
<dbReference type="GO" id="GO:0004672">
    <property type="term" value="F:protein kinase activity"/>
    <property type="evidence" value="ECO:0007669"/>
    <property type="project" value="InterPro"/>
</dbReference>
<dbReference type="PANTHER" id="PTHR27001:SF118">
    <property type="entry name" value="OS01G0253100 PROTEIN"/>
    <property type="match status" value="1"/>
</dbReference>
<dbReference type="SUPFAM" id="SSF56112">
    <property type="entry name" value="Protein kinase-like (PK-like)"/>
    <property type="match status" value="1"/>
</dbReference>
<evidence type="ECO:0000313" key="5">
    <source>
        <dbReference type="EMBL" id="PHT42287.1"/>
    </source>
</evidence>
<dbReference type="Gene3D" id="1.10.510.10">
    <property type="entry name" value="Transferase(Phosphotransferase) domain 1"/>
    <property type="match status" value="1"/>
</dbReference>
<evidence type="ECO:0000259" key="4">
    <source>
        <dbReference type="PROSITE" id="PS50011"/>
    </source>
</evidence>
<dbReference type="PROSITE" id="PS50011">
    <property type="entry name" value="PROTEIN_KINASE_DOM"/>
    <property type="match status" value="1"/>
</dbReference>
<gene>
    <name evidence="5" type="ORF">CQW23_16312</name>
</gene>
<dbReference type="InterPro" id="IPR000719">
    <property type="entry name" value="Prot_kinase_dom"/>
</dbReference>
<keyword evidence="1" id="KW-0547">Nucleotide-binding</keyword>
<reference evidence="5 6" key="1">
    <citation type="journal article" date="2017" name="Genome Biol.">
        <title>New reference genome sequences of hot pepper reveal the massive evolution of plant disease-resistance genes by retroduplication.</title>
        <authorList>
            <person name="Kim S."/>
            <person name="Park J."/>
            <person name="Yeom S.I."/>
            <person name="Kim Y.M."/>
            <person name="Seo E."/>
            <person name="Kim K.T."/>
            <person name="Kim M.S."/>
            <person name="Lee J.M."/>
            <person name="Cheong K."/>
            <person name="Shin H.S."/>
            <person name="Kim S.B."/>
            <person name="Han K."/>
            <person name="Lee J."/>
            <person name="Park M."/>
            <person name="Lee H.A."/>
            <person name="Lee H.Y."/>
            <person name="Lee Y."/>
            <person name="Oh S."/>
            <person name="Lee J.H."/>
            <person name="Choi E."/>
            <person name="Choi E."/>
            <person name="Lee S.E."/>
            <person name="Jeon J."/>
            <person name="Kim H."/>
            <person name="Choi G."/>
            <person name="Song H."/>
            <person name="Lee J."/>
            <person name="Lee S.C."/>
            <person name="Kwon J.K."/>
            <person name="Lee H.Y."/>
            <person name="Koo N."/>
            <person name="Hong Y."/>
            <person name="Kim R.W."/>
            <person name="Kang W.H."/>
            <person name="Huh J.H."/>
            <person name="Kang B.C."/>
            <person name="Yang T.J."/>
            <person name="Lee Y.H."/>
            <person name="Bennetzen J.L."/>
            <person name="Choi D."/>
        </authorList>
    </citation>
    <scope>NUCLEOTIDE SEQUENCE [LARGE SCALE GENOMIC DNA]</scope>
    <source>
        <strain evidence="6">cv. PBC81</strain>
    </source>
</reference>
<dbReference type="GO" id="GO:0005886">
    <property type="term" value="C:plasma membrane"/>
    <property type="evidence" value="ECO:0007669"/>
    <property type="project" value="TreeGrafter"/>
</dbReference>
<name>A0A2G2WAN6_CAPBA</name>
<organism evidence="5 6">
    <name type="scientific">Capsicum baccatum</name>
    <name type="common">Peruvian pepper</name>
    <dbReference type="NCBI Taxonomy" id="33114"/>
    <lineage>
        <taxon>Eukaryota</taxon>
        <taxon>Viridiplantae</taxon>
        <taxon>Streptophyta</taxon>
        <taxon>Embryophyta</taxon>
        <taxon>Tracheophyta</taxon>
        <taxon>Spermatophyta</taxon>
        <taxon>Magnoliopsida</taxon>
        <taxon>eudicotyledons</taxon>
        <taxon>Gunneridae</taxon>
        <taxon>Pentapetalae</taxon>
        <taxon>asterids</taxon>
        <taxon>lamiids</taxon>
        <taxon>Solanales</taxon>
        <taxon>Solanaceae</taxon>
        <taxon>Solanoideae</taxon>
        <taxon>Capsiceae</taxon>
        <taxon>Capsicum</taxon>
    </lineage>
</organism>
<keyword evidence="2" id="KW-0067">ATP-binding</keyword>
<dbReference type="AlphaFoldDB" id="A0A2G2WAN6"/>
<accession>A0A2G2WAN6</accession>
<reference evidence="6" key="2">
    <citation type="journal article" date="2017" name="J. Anim. Genet.">
        <title>Multiple reference genome sequences of hot pepper reveal the massive evolution of plant disease resistance genes by retroduplication.</title>
        <authorList>
            <person name="Kim S."/>
            <person name="Park J."/>
            <person name="Yeom S.-I."/>
            <person name="Kim Y.-M."/>
            <person name="Seo E."/>
            <person name="Kim K.-T."/>
            <person name="Kim M.-S."/>
            <person name="Lee J.M."/>
            <person name="Cheong K."/>
            <person name="Shin H.-S."/>
            <person name="Kim S.-B."/>
            <person name="Han K."/>
            <person name="Lee J."/>
            <person name="Park M."/>
            <person name="Lee H.-A."/>
            <person name="Lee H.-Y."/>
            <person name="Lee Y."/>
            <person name="Oh S."/>
            <person name="Lee J.H."/>
            <person name="Choi E."/>
            <person name="Choi E."/>
            <person name="Lee S.E."/>
            <person name="Jeon J."/>
            <person name="Kim H."/>
            <person name="Choi G."/>
            <person name="Song H."/>
            <person name="Lee J."/>
            <person name="Lee S.-C."/>
            <person name="Kwon J.-K."/>
            <person name="Lee H.-Y."/>
            <person name="Koo N."/>
            <person name="Hong Y."/>
            <person name="Kim R.W."/>
            <person name="Kang W.-H."/>
            <person name="Huh J.H."/>
            <person name="Kang B.-C."/>
            <person name="Yang T.-J."/>
            <person name="Lee Y.-H."/>
            <person name="Bennetzen J.L."/>
            <person name="Choi D."/>
        </authorList>
    </citation>
    <scope>NUCLEOTIDE SEQUENCE [LARGE SCALE GENOMIC DNA]</scope>
    <source>
        <strain evidence="6">cv. PBC81</strain>
    </source>
</reference>
<dbReference type="Pfam" id="PF00069">
    <property type="entry name" value="Pkinase"/>
    <property type="match status" value="1"/>
</dbReference>
<sequence length="518" mass="58983">MHPQHSNDVLFQNFPTFDEETPWILYIRQSGIPNDEFPLQSTCPISIEFLLYLNSRKISIELLLYLNSRKIAFCGAFDFRVFLNDNEVPRFEFQDNVYYSIEDLNNSNSLLSLEPKVTAEEQLLSEAIQRKYQQMWDALTVISKVYFFGYRMMCQPPSQWVTDAVGNIKTWYQLMPKMSIKYCIDASHIAILWTHGSSKHESASEACVLLFMPFGNIIRIVGEGYGLLNNKPVFFLVTKWVSGGNLQDKMEGYISFADIIKILKGIAYALHLVYTSLSGCVVDLKPANVLLDENDDPILCDFGSFAYSGEYTGGNFGGTPLYHDSSYEVTHARDIFAFGVIIFQLLTNEVITFKVELGDQATGKNFGTRIDAYVGEDKDLGELVKQSLRDDLDNVRQLLSIGASCVTLKAQRPSAFTILEDFQSRIISIRERRTVLVIPEITFNAGWNIPADKIDRFNYSNDQVNEREPRLQTKSFLTQTQLEIPDGPTRKWVVGNSQKRRSYSHQRRTGFSSEGGVE</sequence>
<dbReference type="EMBL" id="MLFT02000007">
    <property type="protein sequence ID" value="PHT42287.1"/>
    <property type="molecule type" value="Genomic_DNA"/>
</dbReference>
<evidence type="ECO:0000313" key="6">
    <source>
        <dbReference type="Proteomes" id="UP000224567"/>
    </source>
</evidence>
<dbReference type="Proteomes" id="UP000224567">
    <property type="component" value="Unassembled WGS sequence"/>
</dbReference>
<feature type="domain" description="Protein kinase" evidence="4">
    <location>
        <begin position="136"/>
        <end position="426"/>
    </location>
</feature>